<name>A0ACC7NUP0_9BACL</name>
<sequence>MSAIKVVLLDIGGVLVELVGAPKILGWMGGSVAMEELNHKWGNSEAVTRFETGRCEPIHFAEAIVTELKLSVQPDQFLKEFVHFPKDFFPEAKDILKKIVSNYTVASFSNTNSLQWDRLNLDYGIEQLFHNNFLSYQIGLMKPDKQAYEYVVRQLGCEAEEILFFDDSQANVNMGNEIGMKAYKVSGARELLEKLTELNIILEQ</sequence>
<reference evidence="1" key="1">
    <citation type="submission" date="2024-12" db="EMBL/GenBank/DDBJ databases">
        <authorList>
            <person name="Wu N."/>
        </authorList>
    </citation>
    <scope>NUCLEOTIDE SEQUENCE</scope>
    <source>
        <strain evidence="1">P15</strain>
    </source>
</reference>
<dbReference type="EMBL" id="JBJURJ010000003">
    <property type="protein sequence ID" value="MFM9327759.1"/>
    <property type="molecule type" value="Genomic_DNA"/>
</dbReference>
<gene>
    <name evidence="1" type="ORF">ACI1P1_05520</name>
</gene>
<comment type="caution">
    <text evidence="1">The sequence shown here is derived from an EMBL/GenBank/DDBJ whole genome shotgun (WGS) entry which is preliminary data.</text>
</comment>
<keyword evidence="2" id="KW-1185">Reference proteome</keyword>
<proteinExistence type="predicted"/>
<organism evidence="1 2">
    <name type="scientific">Paenibacillus mesotrionivorans</name>
    <dbReference type="NCBI Taxonomy" id="3160968"/>
    <lineage>
        <taxon>Bacteria</taxon>
        <taxon>Bacillati</taxon>
        <taxon>Bacillota</taxon>
        <taxon>Bacilli</taxon>
        <taxon>Bacillales</taxon>
        <taxon>Paenibacillaceae</taxon>
        <taxon>Paenibacillus</taxon>
    </lineage>
</organism>
<evidence type="ECO:0000313" key="2">
    <source>
        <dbReference type="Proteomes" id="UP001631969"/>
    </source>
</evidence>
<accession>A0ACC7NUP0</accession>
<protein>
    <submittedName>
        <fullName evidence="1">HAD-IA family hydrolase</fullName>
    </submittedName>
</protein>
<evidence type="ECO:0000313" key="1">
    <source>
        <dbReference type="EMBL" id="MFM9327759.1"/>
    </source>
</evidence>
<keyword evidence="1" id="KW-0378">Hydrolase</keyword>
<dbReference type="Proteomes" id="UP001631969">
    <property type="component" value="Unassembled WGS sequence"/>
</dbReference>